<dbReference type="InterPro" id="IPR026074">
    <property type="entry name" value="MAP1"/>
</dbReference>
<feature type="compositionally biased region" description="Pro residues" evidence="1">
    <location>
        <begin position="362"/>
        <end position="379"/>
    </location>
</feature>
<feature type="region of interest" description="Disordered" evidence="1">
    <location>
        <begin position="325"/>
        <end position="348"/>
    </location>
</feature>
<accession>A0AAW0NB76</accession>
<dbReference type="GO" id="GO:0016358">
    <property type="term" value="P:dendrite development"/>
    <property type="evidence" value="ECO:0007669"/>
    <property type="project" value="TreeGrafter"/>
</dbReference>
<feature type="region of interest" description="Disordered" evidence="1">
    <location>
        <begin position="1990"/>
        <end position="2104"/>
    </location>
</feature>
<feature type="domain" description="Microtubule-associated protein 1A/B/S-like MBL-like" evidence="2">
    <location>
        <begin position="458"/>
        <end position="596"/>
    </location>
</feature>
<dbReference type="GO" id="GO:0031114">
    <property type="term" value="P:regulation of microtubule depolymerization"/>
    <property type="evidence" value="ECO:0007669"/>
    <property type="project" value="TreeGrafter"/>
</dbReference>
<keyword evidence="4" id="KW-1185">Reference proteome</keyword>
<dbReference type="PANTHER" id="PTHR13843:SF6">
    <property type="entry name" value="MICROTUBULE-ASSOCIATED PROTEIN 1A"/>
    <property type="match status" value="1"/>
</dbReference>
<feature type="compositionally biased region" description="Basic and acidic residues" evidence="1">
    <location>
        <begin position="1001"/>
        <end position="1010"/>
    </location>
</feature>
<feature type="compositionally biased region" description="Basic and acidic residues" evidence="1">
    <location>
        <begin position="326"/>
        <end position="339"/>
    </location>
</feature>
<feature type="region of interest" description="Disordered" evidence="1">
    <location>
        <begin position="1545"/>
        <end position="1603"/>
    </location>
</feature>
<feature type="compositionally biased region" description="Acidic residues" evidence="1">
    <location>
        <begin position="1478"/>
        <end position="1487"/>
    </location>
</feature>
<feature type="compositionally biased region" description="Basic and acidic residues" evidence="1">
    <location>
        <begin position="1418"/>
        <end position="1440"/>
    </location>
</feature>
<feature type="compositionally biased region" description="Basic and acidic residues" evidence="1">
    <location>
        <begin position="155"/>
        <end position="186"/>
    </location>
</feature>
<dbReference type="Proteomes" id="UP001460270">
    <property type="component" value="Unassembled WGS sequence"/>
</dbReference>
<name>A0AAW0NB76_9GOBI</name>
<feature type="compositionally biased region" description="Basic and acidic residues" evidence="1">
    <location>
        <begin position="193"/>
        <end position="211"/>
    </location>
</feature>
<feature type="region of interest" description="Disordered" evidence="1">
    <location>
        <begin position="1712"/>
        <end position="1733"/>
    </location>
</feature>
<organism evidence="3 4">
    <name type="scientific">Mugilogobius chulae</name>
    <name type="common">yellowstripe goby</name>
    <dbReference type="NCBI Taxonomy" id="88201"/>
    <lineage>
        <taxon>Eukaryota</taxon>
        <taxon>Metazoa</taxon>
        <taxon>Chordata</taxon>
        <taxon>Craniata</taxon>
        <taxon>Vertebrata</taxon>
        <taxon>Euteleostomi</taxon>
        <taxon>Actinopterygii</taxon>
        <taxon>Neopterygii</taxon>
        <taxon>Teleostei</taxon>
        <taxon>Neoteleostei</taxon>
        <taxon>Acanthomorphata</taxon>
        <taxon>Gobiaria</taxon>
        <taxon>Gobiiformes</taxon>
        <taxon>Gobioidei</taxon>
        <taxon>Gobiidae</taxon>
        <taxon>Gobionellinae</taxon>
        <taxon>Mugilogobius</taxon>
    </lineage>
</organism>
<dbReference type="InterPro" id="IPR057480">
    <property type="entry name" value="MAP1A/B/S-like_MBL"/>
</dbReference>
<dbReference type="GO" id="GO:0005874">
    <property type="term" value="C:microtubule"/>
    <property type="evidence" value="ECO:0007669"/>
    <property type="project" value="InterPro"/>
</dbReference>
<feature type="compositionally biased region" description="Basic and acidic residues" evidence="1">
    <location>
        <begin position="1387"/>
        <end position="1398"/>
    </location>
</feature>
<dbReference type="GO" id="GO:0045202">
    <property type="term" value="C:synapse"/>
    <property type="evidence" value="ECO:0007669"/>
    <property type="project" value="TreeGrafter"/>
</dbReference>
<comment type="caution">
    <text evidence="3">The sequence shown here is derived from an EMBL/GenBank/DDBJ whole genome shotgun (WGS) entry which is preliminary data.</text>
</comment>
<feature type="compositionally biased region" description="Basic and acidic residues" evidence="1">
    <location>
        <begin position="1573"/>
        <end position="1603"/>
    </location>
</feature>
<dbReference type="GO" id="GO:0005875">
    <property type="term" value="C:microtubule associated complex"/>
    <property type="evidence" value="ECO:0007669"/>
    <property type="project" value="TreeGrafter"/>
</dbReference>
<feature type="compositionally biased region" description="Basic and acidic residues" evidence="1">
    <location>
        <begin position="1342"/>
        <end position="1357"/>
    </location>
</feature>
<feature type="region of interest" description="Disordered" evidence="1">
    <location>
        <begin position="1877"/>
        <end position="1911"/>
    </location>
</feature>
<feature type="region of interest" description="Disordered" evidence="1">
    <location>
        <begin position="1308"/>
        <end position="1529"/>
    </location>
</feature>
<feature type="compositionally biased region" description="Basic and acidic residues" evidence="1">
    <location>
        <begin position="1992"/>
        <end position="2003"/>
    </location>
</feature>
<feature type="compositionally biased region" description="Basic and acidic residues" evidence="1">
    <location>
        <begin position="1156"/>
        <end position="1199"/>
    </location>
</feature>
<evidence type="ECO:0000313" key="3">
    <source>
        <dbReference type="EMBL" id="KAK7893264.1"/>
    </source>
</evidence>
<feature type="region of interest" description="Disordered" evidence="1">
    <location>
        <begin position="1259"/>
        <end position="1294"/>
    </location>
</feature>
<dbReference type="GO" id="GO:0005829">
    <property type="term" value="C:cytosol"/>
    <property type="evidence" value="ECO:0007669"/>
    <property type="project" value="TreeGrafter"/>
</dbReference>
<feature type="compositionally biased region" description="Acidic residues" evidence="1">
    <location>
        <begin position="1358"/>
        <end position="1369"/>
    </location>
</feature>
<feature type="compositionally biased region" description="Basic residues" evidence="1">
    <location>
        <begin position="2076"/>
        <end position="2090"/>
    </location>
</feature>
<feature type="compositionally biased region" description="Basic and acidic residues" evidence="1">
    <location>
        <begin position="1129"/>
        <end position="1149"/>
    </location>
</feature>
<feature type="compositionally biased region" description="Basic and acidic residues" evidence="1">
    <location>
        <begin position="705"/>
        <end position="778"/>
    </location>
</feature>
<feature type="compositionally biased region" description="Basic and acidic residues" evidence="1">
    <location>
        <begin position="1052"/>
        <end position="1064"/>
    </location>
</feature>
<dbReference type="PANTHER" id="PTHR13843">
    <property type="entry name" value="MICROTUBULE-ASSOCIATED PROTEIN"/>
    <property type="match status" value="1"/>
</dbReference>
<feature type="region of interest" description="Disordered" evidence="1">
    <location>
        <begin position="18"/>
        <end position="286"/>
    </location>
</feature>
<feature type="region of interest" description="Disordered" evidence="1">
    <location>
        <begin position="360"/>
        <end position="384"/>
    </location>
</feature>
<feature type="region of interest" description="Disordered" evidence="1">
    <location>
        <begin position="1001"/>
        <end position="1199"/>
    </location>
</feature>
<proteinExistence type="predicted"/>
<feature type="domain" description="Microtubule-associated protein 1A/B/S-like MBL-like" evidence="2">
    <location>
        <begin position="400"/>
        <end position="457"/>
    </location>
</feature>
<dbReference type="GO" id="GO:0007409">
    <property type="term" value="P:axonogenesis"/>
    <property type="evidence" value="ECO:0007669"/>
    <property type="project" value="TreeGrafter"/>
</dbReference>
<feature type="compositionally biased region" description="Basic and acidic residues" evidence="1">
    <location>
        <begin position="668"/>
        <end position="696"/>
    </location>
</feature>
<feature type="compositionally biased region" description="Polar residues" evidence="1">
    <location>
        <begin position="1453"/>
        <end position="1467"/>
    </location>
</feature>
<sequence>MVSGIGLMTGSVEQLIVSTATANHGTDLPGTRGRRREGDKERRERREGEKGGDKREETRREERREGERREERRKEGRGEREGEGLQRRKERGDKERGEETKERGEERQEERGGKRREKRKRIQGERREREREETRERTGDKERRREGRRRRQGRRREERREGEKRQEGGEEIRRGGERRGGKETRKEGRRRRGEKERGELQRREGERETRREGRRRGYKERGEETRREGGGRKEERIQGERRGKQERGEETRNKERREGEGVKKEERRKGGEETTEERRSEDIRETEECLGLTEGVFVTSLKECQRTLSFRSDVLETVVLVNPTEDSAHRETHRLRPSDPDWSSLLQNTDPLSSRLELRLIPDPPLAPPPHAPSAPPPHAADMDGVSEFTEYVSETVDVPSPFELLEPPNSGGFLKLSKPCCYIFPGGRGDSALFAVNGFNILVDGGSDRKSCFWKLRKIAEKEEEEKNQGSNGDWTKNMISPELGIVFFNVPEKLRTPESALKAKRSIEEASLTLHNTIEPITLFHKLGVGKLDMYVLNPVKESKEMQFLMQKWAGNSKAKTGITLANGKEAEISVPYLTSVTALIVWIPHKPTKNSPSSVSRQRAAEQNLRRFGEAEAFRFPQISGGDAEGHRDGNSASDPEANENAIADGQQGEPEVFAQTEAEEGFHESRRGEGGEARNRQRKQPEKKEVKPSSKASKQKKNTEVEKSKIAKEISSKTDKKKDEEKPKKKEEDKNKKDKDEKKDKVKKDEKKEVKKKVKEEKKPELRKITKPDLKPLTPETTEREEGDKEEEESSSGRDAESSRSESRSIREESPKAERKIEETKETKFVKKSESSEDEDVIEKAEVEGTEEAELIKGKTDEKETKSEQFSYIQDETIPGYSETEQTISDEETEDRILLSYDVGGDVRVPDIPGSFDSIHGVKELKAAFPFQEPELAPFPVVISAPLAEEEHVSSATSITEYDKLSSFATEDQSYVAAATTTNNQLTTTLRRDHFSTSSLEDDKCFKSPSSDEPVIPEMDTRGREEEEDEEEEDETPNVDIPLGKLQEGYELKARQEQEAKTPAQTPKSVEEEGFPGKLEKNDSGEKGLFGGKVSEKQEFDLQMDKERTSPTSKQQESGIFTSKQAEKDDKLDKKDDFPTTKDAFKPGSPPKVDEFISKSKDEARKHMKTESIKVDDSKPKDDFSKQDSSKLDDFKAKDDVSKAAFDTAAESSRLFVQTAAGSRFLSSNRIQTQISRLSAFFQFGFQTRQFRRPVPESGRQHRETGHAHRRETAVQNRNRRQGREVRHHLGEHVVHRDVPGVRRVRVRKKKRKRAGILRQEGAAADGQSQTHGSQRRVFLDDDFSGKKQKYSDDDGDEKADDVVESETKKDAEKGVRFGAADFPEKEKKTEIYTRQDTPYVHGKTFSYGSEESDSFRQDSDEKFEKTNKDYEEIRVRSFPSMADRPELSATSLSSDQRFQQSLEVDLRKLTAKDEEDYDDVETESEKKKQTKRRKRKTWRKERKKCQRKKQKLIPKSLSDRIRPNRPEFIVSFAGYGYNSQGKVETEEKTDTRTEKDEKMSHEVGFTSKTDKQEMEKTDSSPSDQTKDKTAAEVSHKSPDKLEFTTSGIRFQTKNRSKNRRVTAVYLLLRLNIRTKKTLSLKTSRKVLNLKRKRQNLDSKKLKKQDAGDLSKSTLDSSFAYPSTAAYSSSSAYSYSSSTSGSLSMTTSRQFAEELETPASESPTSERVKDDYLEVLEETKTSAHTTGKELKSDCFYKPEKTEEFGLYTSNLPKRSSDCLRWKLARSERLLKPKWEIWDSWNSPRTCRRRNTEDFLSFRPTTYKRRSSKRRNVNQRAEITFEWEVKSKSGMMLAGDSPPHYRQEFEEEVEMEPEHPARPLSLSKTEGAASYVSAQKASPPGYSEHKSPPYETFTAYGQKSPPYDQSRLRTDSITSVWTEISSYDQNRFVRQKSPSYDQNRLRTIKSRLRTDRNRLRMDKNHLRTIKSRLRTDRNRLRTIQERGCLLANEDTPPTTDESGNSDSNGDSEDEDYICVEKSHTYDPPPVSRSDLSPRPPHPDVCMVDPEVCPPRARSARSRGRTRTRPKPSRFSALRPRPSLGSGPASGFPVYVDLAYVPNHCSAKNVDQEFFRRVRASYYVVSGNDSASGEPSRGVLDALLEAKASWGSNLQVTLIPTHDTDVTRDWYQQSHQVQTDLNVMVLASSSTVVMQDESFPACKIEF</sequence>
<feature type="compositionally biased region" description="Basic residues" evidence="1">
    <location>
        <begin position="1493"/>
        <end position="1517"/>
    </location>
</feature>
<feature type="region of interest" description="Disordered" evidence="1">
    <location>
        <begin position="667"/>
        <end position="872"/>
    </location>
</feature>
<feature type="compositionally biased region" description="Acidic residues" evidence="1">
    <location>
        <begin position="1030"/>
        <end position="1041"/>
    </location>
</feature>
<feature type="compositionally biased region" description="Basic and acidic residues" evidence="1">
    <location>
        <begin position="858"/>
        <end position="871"/>
    </location>
</feature>
<gene>
    <name evidence="3" type="ORF">WMY93_022416</name>
</gene>
<dbReference type="Pfam" id="PF25281">
    <property type="entry name" value="MBL_MAP1B"/>
    <property type="match status" value="2"/>
</dbReference>
<dbReference type="GO" id="GO:0030425">
    <property type="term" value="C:dendrite"/>
    <property type="evidence" value="ECO:0007669"/>
    <property type="project" value="TreeGrafter"/>
</dbReference>
<dbReference type="GO" id="GO:0003779">
    <property type="term" value="F:actin binding"/>
    <property type="evidence" value="ECO:0007669"/>
    <property type="project" value="TreeGrafter"/>
</dbReference>
<feature type="compositionally biased region" description="Basic and acidic residues" evidence="1">
    <location>
        <begin position="219"/>
        <end position="286"/>
    </location>
</feature>
<feature type="compositionally biased region" description="Basic and acidic residues" evidence="1">
    <location>
        <begin position="799"/>
        <end position="839"/>
    </location>
</feature>
<feature type="compositionally biased region" description="Basic and acidic residues" evidence="1">
    <location>
        <begin position="1263"/>
        <end position="1277"/>
    </location>
</feature>
<evidence type="ECO:0000256" key="1">
    <source>
        <dbReference type="SAM" id="MobiDB-lite"/>
    </source>
</evidence>
<feature type="compositionally biased region" description="Basic and acidic residues" evidence="1">
    <location>
        <begin position="122"/>
        <end position="145"/>
    </location>
</feature>
<feature type="compositionally biased region" description="Polar residues" evidence="1">
    <location>
        <begin position="1114"/>
        <end position="1128"/>
    </location>
</feature>
<protein>
    <recommendedName>
        <fullName evidence="2">Microtubule-associated protein 1A/B/S-like MBL-like domain-containing protein</fullName>
    </recommendedName>
</protein>
<reference evidence="4" key="1">
    <citation type="submission" date="2024-04" db="EMBL/GenBank/DDBJ databases">
        <title>Salinicola lusitanus LLJ914,a marine bacterium isolated from the Okinawa Trough.</title>
        <authorList>
            <person name="Li J."/>
        </authorList>
    </citation>
    <scope>NUCLEOTIDE SEQUENCE [LARGE SCALE GENOMIC DNA]</scope>
</reference>
<feature type="compositionally biased region" description="Basic and acidic residues" evidence="1">
    <location>
        <begin position="1098"/>
        <end position="1113"/>
    </location>
</feature>
<dbReference type="EMBL" id="JBBPFD010000016">
    <property type="protein sequence ID" value="KAK7893264.1"/>
    <property type="molecule type" value="Genomic_DNA"/>
</dbReference>
<dbReference type="GO" id="GO:0008017">
    <property type="term" value="F:microtubule binding"/>
    <property type="evidence" value="ECO:0007669"/>
    <property type="project" value="InterPro"/>
</dbReference>
<feature type="compositionally biased region" description="Basic and acidic residues" evidence="1">
    <location>
        <begin position="1548"/>
        <end position="1566"/>
    </location>
</feature>
<feature type="compositionally biased region" description="Basic and acidic residues" evidence="1">
    <location>
        <begin position="1370"/>
        <end position="1380"/>
    </location>
</feature>
<evidence type="ECO:0000259" key="2">
    <source>
        <dbReference type="Pfam" id="PF25281"/>
    </source>
</evidence>
<dbReference type="GO" id="GO:0043025">
    <property type="term" value="C:neuronal cell body"/>
    <property type="evidence" value="ECO:0007669"/>
    <property type="project" value="TreeGrafter"/>
</dbReference>
<feature type="compositionally biased region" description="Basic residues" evidence="1">
    <location>
        <begin position="1308"/>
        <end position="1320"/>
    </location>
</feature>
<evidence type="ECO:0000313" key="4">
    <source>
        <dbReference type="Proteomes" id="UP001460270"/>
    </source>
</evidence>
<feature type="compositionally biased region" description="Basic and acidic residues" evidence="1">
    <location>
        <begin position="36"/>
        <end position="112"/>
    </location>
</feature>
<dbReference type="GO" id="GO:0000226">
    <property type="term" value="P:microtubule cytoskeleton organization"/>
    <property type="evidence" value="ECO:0007669"/>
    <property type="project" value="InterPro"/>
</dbReference>
<feature type="region of interest" description="Disordered" evidence="1">
    <location>
        <begin position="615"/>
        <end position="655"/>
    </location>
</feature>